<dbReference type="Pfam" id="PF00011">
    <property type="entry name" value="HSP20"/>
    <property type="match status" value="1"/>
</dbReference>
<dbReference type="InterPro" id="IPR002068">
    <property type="entry name" value="A-crystallin/Hsp20_dom"/>
</dbReference>
<dbReference type="EMBL" id="JASZ02000003">
    <property type="protein sequence ID" value="OWK99080.1"/>
    <property type="molecule type" value="Genomic_DNA"/>
</dbReference>
<dbReference type="Gene3D" id="2.60.40.790">
    <property type="match status" value="1"/>
</dbReference>
<proteinExistence type="inferred from homology"/>
<sequence>MSNLIRSNSFFDDFLTKDLFEFNRPKFTRSELTLPSVNVKELDNGFEIHVAAPGLRKEDLKINLERNVLTISSETKTENEEKDEKGAFTRREFNYSSFSRSFTLPEDAEPEKIEASYEDGILKITVPKKEVVMENVKTIEVK</sequence>
<comment type="similarity">
    <text evidence="1 2">Belongs to the small heat shock protein (HSP20) family.</text>
</comment>
<feature type="domain" description="SHSP" evidence="3">
    <location>
        <begin position="28"/>
        <end position="142"/>
    </location>
</feature>
<gene>
    <name evidence="4" type="ORF">AP75_02900</name>
</gene>
<evidence type="ECO:0000313" key="4">
    <source>
        <dbReference type="EMBL" id="OWK99080.1"/>
    </source>
</evidence>
<organism evidence="4 5">
    <name type="scientific">Kaistella haifensis DSM 19056</name>
    <dbReference type="NCBI Taxonomy" id="1450526"/>
    <lineage>
        <taxon>Bacteria</taxon>
        <taxon>Pseudomonadati</taxon>
        <taxon>Bacteroidota</taxon>
        <taxon>Flavobacteriia</taxon>
        <taxon>Flavobacteriales</taxon>
        <taxon>Weeksellaceae</taxon>
        <taxon>Chryseobacterium group</taxon>
        <taxon>Kaistella</taxon>
    </lineage>
</organism>
<evidence type="ECO:0000256" key="2">
    <source>
        <dbReference type="RuleBase" id="RU003616"/>
    </source>
</evidence>
<dbReference type="CDD" id="cd06471">
    <property type="entry name" value="ACD_LpsHSP_like"/>
    <property type="match status" value="1"/>
</dbReference>
<evidence type="ECO:0000313" key="5">
    <source>
        <dbReference type="Proteomes" id="UP000197587"/>
    </source>
</evidence>
<dbReference type="InterPro" id="IPR031107">
    <property type="entry name" value="Small_HSP"/>
</dbReference>
<name>A0A246BBN5_9FLAO</name>
<keyword evidence="5" id="KW-1185">Reference proteome</keyword>
<dbReference type="AlphaFoldDB" id="A0A246BBN5"/>
<dbReference type="SUPFAM" id="SSF49764">
    <property type="entry name" value="HSP20-like chaperones"/>
    <property type="match status" value="1"/>
</dbReference>
<dbReference type="PANTHER" id="PTHR11527">
    <property type="entry name" value="HEAT-SHOCK PROTEIN 20 FAMILY MEMBER"/>
    <property type="match status" value="1"/>
</dbReference>
<accession>A0A246BBN5</accession>
<evidence type="ECO:0000259" key="3">
    <source>
        <dbReference type="PROSITE" id="PS01031"/>
    </source>
</evidence>
<dbReference type="Proteomes" id="UP000197587">
    <property type="component" value="Unassembled WGS sequence"/>
</dbReference>
<evidence type="ECO:0000256" key="1">
    <source>
        <dbReference type="PROSITE-ProRule" id="PRU00285"/>
    </source>
</evidence>
<reference evidence="4 5" key="2">
    <citation type="submission" date="2017-05" db="EMBL/GenBank/DDBJ databases">
        <title>Genome of Chryseobacterium haifense.</title>
        <authorList>
            <person name="Newman J.D."/>
        </authorList>
    </citation>
    <scope>NUCLEOTIDE SEQUENCE [LARGE SCALE GENOMIC DNA]</scope>
    <source>
        <strain evidence="4 5">DSM 19056</strain>
    </source>
</reference>
<comment type="caution">
    <text evidence="4">The sequence shown here is derived from an EMBL/GenBank/DDBJ whole genome shotgun (WGS) entry which is preliminary data.</text>
</comment>
<dbReference type="PROSITE" id="PS01031">
    <property type="entry name" value="SHSP"/>
    <property type="match status" value="1"/>
</dbReference>
<dbReference type="InterPro" id="IPR008978">
    <property type="entry name" value="HSP20-like_chaperone"/>
</dbReference>
<protein>
    <submittedName>
        <fullName evidence="4">Heat-shock protein</fullName>
    </submittedName>
</protein>
<reference evidence="4 5" key="1">
    <citation type="submission" date="2014-01" db="EMBL/GenBank/DDBJ databases">
        <authorList>
            <consortium name="Genome Consortium for Active Teaching"/>
            <person name="Sontag T.C."/>
            <person name="Newman J.D."/>
        </authorList>
    </citation>
    <scope>NUCLEOTIDE SEQUENCE [LARGE SCALE GENOMIC DNA]</scope>
    <source>
        <strain evidence="4 5">DSM 19056</strain>
    </source>
</reference>
<dbReference type="RefSeq" id="WP_088263553.1">
    <property type="nucleotide sequence ID" value="NZ_JASZ02000003.1"/>
</dbReference>